<organism evidence="2 3">
    <name type="scientific">Micromonospora echinospora</name>
    <name type="common">Micromonospora purpurea</name>
    <dbReference type="NCBI Taxonomy" id="1877"/>
    <lineage>
        <taxon>Bacteria</taxon>
        <taxon>Bacillati</taxon>
        <taxon>Actinomycetota</taxon>
        <taxon>Actinomycetes</taxon>
        <taxon>Micromonosporales</taxon>
        <taxon>Micromonosporaceae</taxon>
        <taxon>Micromonospora</taxon>
    </lineage>
</organism>
<keyword evidence="1" id="KW-0732">Signal</keyword>
<reference evidence="3" key="1">
    <citation type="submission" date="2016-06" db="EMBL/GenBank/DDBJ databases">
        <authorList>
            <person name="Varghese N."/>
            <person name="Submissions Spin"/>
        </authorList>
    </citation>
    <scope>NUCLEOTIDE SEQUENCE [LARGE SCALE GENOMIC DNA]</scope>
    <source>
        <strain evidence="3">DSM 43816</strain>
    </source>
</reference>
<name>A0A1C4VLW8_MICEC</name>
<evidence type="ECO:0000313" key="3">
    <source>
        <dbReference type="Proteomes" id="UP000198253"/>
    </source>
</evidence>
<dbReference type="EMBL" id="LT607413">
    <property type="protein sequence ID" value="SCE84946.1"/>
    <property type="molecule type" value="Genomic_DNA"/>
</dbReference>
<feature type="chain" id="PRO_5008706049" evidence="1">
    <location>
        <begin position="21"/>
        <end position="1006"/>
    </location>
</feature>
<dbReference type="AlphaFoldDB" id="A0A1C4VLW8"/>
<dbReference type="InParanoid" id="A0A1C4VLW8"/>
<feature type="signal peptide" evidence="1">
    <location>
        <begin position="1"/>
        <end position="20"/>
    </location>
</feature>
<protein>
    <submittedName>
        <fullName evidence="2">Uncharacterized protein</fullName>
    </submittedName>
</protein>
<evidence type="ECO:0000256" key="1">
    <source>
        <dbReference type="SAM" id="SignalP"/>
    </source>
</evidence>
<proteinExistence type="predicted"/>
<dbReference type="Proteomes" id="UP000198253">
    <property type="component" value="Chromosome I"/>
</dbReference>
<keyword evidence="3" id="KW-1185">Reference proteome</keyword>
<sequence>MVAVATAVVVSLTLAQPVRAAGGVEVNNQELQNRLFTAYARLHNPGPNGLRDMMLSADLVGYREKNPYATTEQLHQRMASMRSWYDQNLTAQDLERPAFDYAMKLLNLTALHPAGAQAAPIIRDLLESTIGKDIKTWAVTSDYVAGSKFQHTAFSQLYAIQDLIWSRVNQRGSIDSAFRAAWDGAIGAGMNISANATTDQLLADPVIATNVNVQALMDQLTNSTGYLQEGQEQLAAKLELISAQNDATLALMKELDAKYPVAPGAPRPTLAEQQNQRDLAAERQKIIDGAATAIEILSTLLGFADPRAGKIAAGVGKAAVQVATAINNFIPAVAGLGLGEAIFSMSTLTLTGNVLGAITSVLPLFSGVPSPEQVMLDELAKIRQDIATLNTNMHSRFDRLEQGLTNLYGDMINRFDEMMRLQNATNAQLANLETQLLRLMPRLDMWGAEIIKGQQEDILYDTNLMMNKYIDYEERYGQPIPSYNGGGDRYTEPEGILRTAATTLSTRAPLTGPSTGWSTTDPVQALNTWEPNGALGYLEWYAGNQYGLPTSSTLTKPNPATWSFAARGYGVLALQNPDYAKQVSATETARIISTGQDILTVNRALSKPKSTPGADGKRTNVLFTGLTADYLNAVGDLRLKLTAVRKKYSDDKEYNLFGPIDQAMPDAGKLTDPAGVQPCNGAPGYLSRPNNIALSSAPSVFAFAQYAHPDKPKMSLCYDAGMVNITRSSTTKFYITKASLRVQMRLRVQWGSEVRDYQVRTLTTPLGETCREYRDTGEFAFCYGLEDYLDNWDSVYKPMFESGATYSGNEQVNTDVRTRMTNFLAGRQAAYYGQVYDDLNNEASDIHRSNAEVTRVVKLLKAYTQLGFGRTLMQDDLLNAALFGSGRIVGDDSDANMVKDTFATALAAYAHCNAPARGASCTAGNGAFDPLAGQRHLTDCVAGGSEEMWDPVGNCIVAKAKSRHGLLTERYEAASVRIANGDYAEGMPEVEAVITGLTMIDASVRG</sequence>
<gene>
    <name evidence="2" type="ORF">GA0070618_1375</name>
</gene>
<accession>A0A1C4VLW8</accession>
<evidence type="ECO:0000313" key="2">
    <source>
        <dbReference type="EMBL" id="SCE84946.1"/>
    </source>
</evidence>